<dbReference type="AlphaFoldDB" id="A0A2U2AMS3"/>
<evidence type="ECO:0000313" key="2">
    <source>
        <dbReference type="Proteomes" id="UP000244948"/>
    </source>
</evidence>
<comment type="caution">
    <text evidence="1">The sequence shown here is derived from an EMBL/GenBank/DDBJ whole genome shotgun (WGS) entry which is preliminary data.</text>
</comment>
<dbReference type="RefSeq" id="WP_109235684.1">
    <property type="nucleotide sequence ID" value="NZ_BMXZ01000001.1"/>
</dbReference>
<organism evidence="1 2">
    <name type="scientific">Ignatzschineria indica</name>
    <dbReference type="NCBI Taxonomy" id="472583"/>
    <lineage>
        <taxon>Bacteria</taxon>
        <taxon>Pseudomonadati</taxon>
        <taxon>Pseudomonadota</taxon>
        <taxon>Gammaproteobacteria</taxon>
        <taxon>Cardiobacteriales</taxon>
        <taxon>Ignatzschineriaceae</taxon>
        <taxon>Ignatzschineria</taxon>
    </lineage>
</organism>
<evidence type="ECO:0000313" key="1">
    <source>
        <dbReference type="EMBL" id="PWD84514.1"/>
    </source>
</evidence>
<keyword evidence="2" id="KW-1185">Reference proteome</keyword>
<proteinExistence type="predicted"/>
<gene>
    <name evidence="1" type="ORF">DC082_02960</name>
</gene>
<sequence length="126" mass="15094">MQINYLVRYEIFDSMRANNLKLYGHKIGIDPDKEPDMIPCFLLHLYLKNVYSGEEYEPRVFELHTDYKGQDMKDFLNKYLDPVKKEKIPIYVEYDVDRNELVIHINVKPYPEFADKHLRIPAARIS</sequence>
<accession>A0A2U2AMS3</accession>
<name>A0A2U2AMS3_9GAMM</name>
<dbReference type="EMBL" id="QEWR01000002">
    <property type="protein sequence ID" value="PWD84514.1"/>
    <property type="molecule type" value="Genomic_DNA"/>
</dbReference>
<protein>
    <submittedName>
        <fullName evidence="1">Uncharacterized protein</fullName>
    </submittedName>
</protein>
<reference evidence="1 2" key="1">
    <citation type="journal article" date="2018" name="Genome Announc.">
        <title>Ignatzschineria cameli sp. nov., isolated from necrotic foot tissue of dromedaries (Camelus dromedarius) and associated maggots (Wohlfahrtia species) in Dubai.</title>
        <authorList>
            <person name="Tsang C.C."/>
            <person name="Tang J.Y."/>
            <person name="Fong J.Y."/>
            <person name="Kinne J."/>
            <person name="Lee H.H."/>
            <person name="Joseph M."/>
            <person name="Jose S."/>
            <person name="Schuster R.K."/>
            <person name="Tang Y."/>
            <person name="Sivakumar S."/>
            <person name="Chen J.H."/>
            <person name="Teng J.L."/>
            <person name="Lau S.K."/>
            <person name="Wernery U."/>
            <person name="Woo P.C."/>
        </authorList>
    </citation>
    <scope>NUCLEOTIDE SEQUENCE [LARGE SCALE GENOMIC DNA]</scope>
    <source>
        <strain evidence="1 2">KCTC 22643</strain>
    </source>
</reference>
<dbReference type="Proteomes" id="UP000244948">
    <property type="component" value="Unassembled WGS sequence"/>
</dbReference>